<feature type="region of interest" description="Disordered" evidence="13">
    <location>
        <begin position="454"/>
        <end position="476"/>
    </location>
</feature>
<keyword evidence="8 12" id="KW-0238">DNA-binding</keyword>
<dbReference type="EMBL" id="JQSG02000002">
    <property type="protein sequence ID" value="OBS10258.1"/>
    <property type="molecule type" value="Genomic_DNA"/>
</dbReference>
<evidence type="ECO:0000313" key="15">
    <source>
        <dbReference type="EMBL" id="OBS10258.1"/>
    </source>
</evidence>
<dbReference type="InterPro" id="IPR007694">
    <property type="entry name" value="DNA_helicase_DnaB-like_C"/>
</dbReference>
<dbReference type="GO" id="GO:0003677">
    <property type="term" value="F:DNA binding"/>
    <property type="evidence" value="ECO:0007669"/>
    <property type="project" value="UniProtKB-UniRule"/>
</dbReference>
<feature type="domain" description="SF4 helicase" evidence="14">
    <location>
        <begin position="187"/>
        <end position="456"/>
    </location>
</feature>
<dbReference type="GO" id="GO:0005524">
    <property type="term" value="F:ATP binding"/>
    <property type="evidence" value="ECO:0007669"/>
    <property type="project" value="UniProtKB-UniRule"/>
</dbReference>
<dbReference type="InterPro" id="IPR007692">
    <property type="entry name" value="DNA_helicase_DnaB"/>
</dbReference>
<comment type="catalytic activity">
    <reaction evidence="10 12">
        <text>ATP + H2O = ADP + phosphate + H(+)</text>
        <dbReference type="Rhea" id="RHEA:13065"/>
        <dbReference type="ChEBI" id="CHEBI:15377"/>
        <dbReference type="ChEBI" id="CHEBI:15378"/>
        <dbReference type="ChEBI" id="CHEBI:30616"/>
        <dbReference type="ChEBI" id="CHEBI:43474"/>
        <dbReference type="ChEBI" id="CHEBI:456216"/>
        <dbReference type="EC" id="5.6.2.3"/>
    </reaction>
</comment>
<gene>
    <name evidence="15" type="ORF">Thpro_021308</name>
</gene>
<dbReference type="Pfam" id="PF03796">
    <property type="entry name" value="DnaB_C"/>
    <property type="match status" value="1"/>
</dbReference>
<dbReference type="GO" id="GO:0005829">
    <property type="term" value="C:cytosol"/>
    <property type="evidence" value="ECO:0007669"/>
    <property type="project" value="TreeGrafter"/>
</dbReference>
<dbReference type="Proteomes" id="UP000029273">
    <property type="component" value="Unassembled WGS sequence"/>
</dbReference>
<evidence type="ECO:0000256" key="12">
    <source>
        <dbReference type="RuleBase" id="RU362085"/>
    </source>
</evidence>
<evidence type="ECO:0000256" key="6">
    <source>
        <dbReference type="ARBA" id="ARBA00022806"/>
    </source>
</evidence>
<organism evidence="15 16">
    <name type="scientific">Acidihalobacter prosperus</name>
    <dbReference type="NCBI Taxonomy" id="160660"/>
    <lineage>
        <taxon>Bacteria</taxon>
        <taxon>Pseudomonadati</taxon>
        <taxon>Pseudomonadota</taxon>
        <taxon>Gammaproteobacteria</taxon>
        <taxon>Chromatiales</taxon>
        <taxon>Ectothiorhodospiraceae</taxon>
        <taxon>Acidihalobacter</taxon>
    </lineage>
</organism>
<dbReference type="SMART" id="SM00382">
    <property type="entry name" value="AAA"/>
    <property type="match status" value="1"/>
</dbReference>
<dbReference type="PANTHER" id="PTHR30153:SF2">
    <property type="entry name" value="REPLICATIVE DNA HELICASE"/>
    <property type="match status" value="1"/>
</dbReference>
<dbReference type="EC" id="5.6.2.3" evidence="11 12"/>
<comment type="function">
    <text evidence="12">The main replicative DNA helicase, it participates in initiation and elongation during chromosome replication. Travels ahead of the DNA replisome, separating dsDNA into templates for DNA synthesis. A processive ATP-dependent 5'-3' DNA helicase it has DNA-dependent ATPase activity.</text>
</comment>
<keyword evidence="2 12" id="KW-0639">Primosome</keyword>
<evidence type="ECO:0000256" key="9">
    <source>
        <dbReference type="ARBA" id="ARBA00023235"/>
    </source>
</evidence>
<comment type="similarity">
    <text evidence="1 12">Belongs to the helicase family. DnaB subfamily.</text>
</comment>
<dbReference type="GO" id="GO:1990077">
    <property type="term" value="C:primosome complex"/>
    <property type="evidence" value="ECO:0007669"/>
    <property type="project" value="UniProtKB-UniRule"/>
</dbReference>
<evidence type="ECO:0000256" key="13">
    <source>
        <dbReference type="SAM" id="MobiDB-lite"/>
    </source>
</evidence>
<dbReference type="PANTHER" id="PTHR30153">
    <property type="entry name" value="REPLICATIVE DNA HELICASE DNAB"/>
    <property type="match status" value="1"/>
</dbReference>
<evidence type="ECO:0000256" key="10">
    <source>
        <dbReference type="ARBA" id="ARBA00048954"/>
    </source>
</evidence>
<keyword evidence="5 12" id="KW-0378">Hydrolase</keyword>
<keyword evidence="7 12" id="KW-0067">ATP-binding</keyword>
<keyword evidence="6 12" id="KW-0347">Helicase</keyword>
<evidence type="ECO:0000256" key="8">
    <source>
        <dbReference type="ARBA" id="ARBA00023125"/>
    </source>
</evidence>
<dbReference type="InterPro" id="IPR036185">
    <property type="entry name" value="DNA_heli_DnaB-like_N_sf"/>
</dbReference>
<keyword evidence="9" id="KW-0413">Isomerase</keyword>
<protein>
    <recommendedName>
        <fullName evidence="11 12">Replicative DNA helicase</fullName>
        <ecNumber evidence="11 12">5.6.2.3</ecNumber>
    </recommendedName>
</protein>
<dbReference type="GO" id="GO:0006269">
    <property type="term" value="P:DNA replication, synthesis of primer"/>
    <property type="evidence" value="ECO:0007669"/>
    <property type="project" value="UniProtKB-UniRule"/>
</dbReference>
<sequence>MGKQHFTPTRAGGEATPPHSIEAEQAVIGGLMLDNATWDQVADLVSEADFYRHDHRLIFGAIRALAEAGRPVDVVTLADALERADALEQAGGLAYLGLLARDTPSAANVRAYADIVRERSALRQIAALAQASAARAFERGTAALEALEELREEADSLAEREAARGGRDTSLKAALRAALDCIELRHEAGALPGLATPWPDLDDITTGLHRGEMIVLAGRPSMGKTALALNAAQHAAENGARVAVISLEMTAAGLADRMIAAASGLPLSHIRDPRKLDGGGEAAWAQLTAGVARLSAMEGELSLDDRPALTIPQIRESLRGMRASMGGLDLVVVDYLQLVVSEGENRTQEVSKISRGLKAIAKDFDVPMVALSQLNRGLEQRTDKRPTLGDLRESGQIEQDADLIAFIYRDEVYNEDSPDKGTAEIIIAKQRNGATGTVRLAFLGETCSFKPLARDWKRPPPPMAEAKRGWSNDAPW</sequence>
<dbReference type="NCBIfam" id="TIGR00665">
    <property type="entry name" value="DnaB"/>
    <property type="match status" value="1"/>
</dbReference>
<dbReference type="InterPro" id="IPR016136">
    <property type="entry name" value="DNA_helicase_N/primase_C"/>
</dbReference>
<dbReference type="AlphaFoldDB" id="A0A1A6C6S2"/>
<dbReference type="GO" id="GO:0016787">
    <property type="term" value="F:hydrolase activity"/>
    <property type="evidence" value="ECO:0007669"/>
    <property type="project" value="UniProtKB-KW"/>
</dbReference>
<dbReference type="GO" id="GO:0043139">
    <property type="term" value="F:5'-3' DNA helicase activity"/>
    <property type="evidence" value="ECO:0007669"/>
    <property type="project" value="UniProtKB-EC"/>
</dbReference>
<keyword evidence="16" id="KW-1185">Reference proteome</keyword>
<evidence type="ECO:0000259" key="14">
    <source>
        <dbReference type="PROSITE" id="PS51199"/>
    </source>
</evidence>
<dbReference type="Gene3D" id="3.40.50.300">
    <property type="entry name" value="P-loop containing nucleotide triphosphate hydrolases"/>
    <property type="match status" value="1"/>
</dbReference>
<keyword evidence="4 12" id="KW-0547">Nucleotide-binding</keyword>
<dbReference type="OrthoDB" id="7238956at2"/>
<name>A0A1A6C6S2_9GAMM</name>
<dbReference type="RefSeq" id="WP_065089378.1">
    <property type="nucleotide sequence ID" value="NZ_JQSG02000002.1"/>
</dbReference>
<evidence type="ECO:0000256" key="3">
    <source>
        <dbReference type="ARBA" id="ARBA00022705"/>
    </source>
</evidence>
<dbReference type="Pfam" id="PF00772">
    <property type="entry name" value="DnaB"/>
    <property type="match status" value="1"/>
</dbReference>
<evidence type="ECO:0000313" key="16">
    <source>
        <dbReference type="Proteomes" id="UP000029273"/>
    </source>
</evidence>
<proteinExistence type="inferred from homology"/>
<dbReference type="PROSITE" id="PS51199">
    <property type="entry name" value="SF4_HELICASE"/>
    <property type="match status" value="1"/>
</dbReference>
<keyword evidence="3 12" id="KW-0235">DNA replication</keyword>
<dbReference type="CDD" id="cd00984">
    <property type="entry name" value="DnaB_C"/>
    <property type="match status" value="1"/>
</dbReference>
<dbReference type="Gene3D" id="1.10.860.10">
    <property type="entry name" value="DNAb Helicase, Chain A"/>
    <property type="match status" value="1"/>
</dbReference>
<dbReference type="InterPro" id="IPR027417">
    <property type="entry name" value="P-loop_NTPase"/>
</dbReference>
<evidence type="ECO:0000256" key="2">
    <source>
        <dbReference type="ARBA" id="ARBA00022515"/>
    </source>
</evidence>
<evidence type="ECO:0000256" key="1">
    <source>
        <dbReference type="ARBA" id="ARBA00008428"/>
    </source>
</evidence>
<reference evidence="15 16" key="1">
    <citation type="journal article" date="2014" name="Genome Announc.">
        <title>Draft Genome Sequence of the Iron-Oxidizing, Acidophilic, and Halotolerant 'Thiobacillus prosperus' Type Strain DSM 5130.</title>
        <authorList>
            <person name="Ossandon F.J."/>
            <person name="Cardenas J.P."/>
            <person name="Corbett M."/>
            <person name="Quatrini R."/>
            <person name="Holmes D.S."/>
            <person name="Watkin E."/>
        </authorList>
    </citation>
    <scope>NUCLEOTIDE SEQUENCE [LARGE SCALE GENOMIC DNA]</scope>
    <source>
        <strain evidence="15 16">DSM 5130</strain>
    </source>
</reference>
<dbReference type="SUPFAM" id="SSF52540">
    <property type="entry name" value="P-loop containing nucleoside triphosphate hydrolases"/>
    <property type="match status" value="1"/>
</dbReference>
<evidence type="ECO:0000256" key="4">
    <source>
        <dbReference type="ARBA" id="ARBA00022741"/>
    </source>
</evidence>
<comment type="caution">
    <text evidence="15">The sequence shown here is derived from an EMBL/GenBank/DDBJ whole genome shotgun (WGS) entry which is preliminary data.</text>
</comment>
<evidence type="ECO:0000256" key="11">
    <source>
        <dbReference type="NCBIfam" id="TIGR00665"/>
    </source>
</evidence>
<dbReference type="SUPFAM" id="SSF48024">
    <property type="entry name" value="N-terminal domain of DnaB helicase"/>
    <property type="match status" value="1"/>
</dbReference>
<accession>A0A1A6C6S2</accession>
<evidence type="ECO:0000256" key="7">
    <source>
        <dbReference type="ARBA" id="ARBA00022840"/>
    </source>
</evidence>
<dbReference type="STRING" id="160660.BJI67_12835"/>
<dbReference type="InterPro" id="IPR007693">
    <property type="entry name" value="DNA_helicase_DnaB-like_N"/>
</dbReference>
<evidence type="ECO:0000256" key="5">
    <source>
        <dbReference type="ARBA" id="ARBA00022801"/>
    </source>
</evidence>
<dbReference type="InterPro" id="IPR003593">
    <property type="entry name" value="AAA+_ATPase"/>
</dbReference>